<dbReference type="CDD" id="cd16144">
    <property type="entry name" value="ARS_like"/>
    <property type="match status" value="1"/>
</dbReference>
<feature type="signal peptide" evidence="7">
    <location>
        <begin position="1"/>
        <end position="18"/>
    </location>
</feature>
<comment type="similarity">
    <text evidence="2">Belongs to the sulfatase family.</text>
</comment>
<dbReference type="PROSITE" id="PS00149">
    <property type="entry name" value="SULFATASE_2"/>
    <property type="match status" value="1"/>
</dbReference>
<dbReference type="GO" id="GO:0046872">
    <property type="term" value="F:metal ion binding"/>
    <property type="evidence" value="ECO:0007669"/>
    <property type="project" value="UniProtKB-KW"/>
</dbReference>
<feature type="domain" description="Sulfatase N-terminal" evidence="8">
    <location>
        <begin position="20"/>
        <end position="374"/>
    </location>
</feature>
<evidence type="ECO:0000256" key="2">
    <source>
        <dbReference type="ARBA" id="ARBA00008779"/>
    </source>
</evidence>
<dbReference type="AlphaFoldDB" id="A0A317ZGX7"/>
<evidence type="ECO:0000256" key="1">
    <source>
        <dbReference type="ARBA" id="ARBA00001913"/>
    </source>
</evidence>
<evidence type="ECO:0000256" key="6">
    <source>
        <dbReference type="ARBA" id="ARBA00022837"/>
    </source>
</evidence>
<reference evidence="9 10" key="1">
    <citation type="submission" date="2018-05" db="EMBL/GenBank/DDBJ databases">
        <title>Coraliomargarita sinensis sp. nov., isolated from a marine solar saltern.</title>
        <authorList>
            <person name="Zhou L.Y."/>
        </authorList>
    </citation>
    <scope>NUCLEOTIDE SEQUENCE [LARGE SCALE GENOMIC DNA]</scope>
    <source>
        <strain evidence="9 10">WN38</strain>
    </source>
</reference>
<keyword evidence="6" id="KW-0106">Calcium</keyword>
<evidence type="ECO:0000256" key="4">
    <source>
        <dbReference type="ARBA" id="ARBA00022729"/>
    </source>
</evidence>
<dbReference type="RefSeq" id="WP_110131963.1">
    <property type="nucleotide sequence ID" value="NZ_QHJQ01000011.1"/>
</dbReference>
<dbReference type="PANTHER" id="PTHR42693">
    <property type="entry name" value="ARYLSULFATASE FAMILY MEMBER"/>
    <property type="match status" value="1"/>
</dbReference>
<dbReference type="Proteomes" id="UP000247099">
    <property type="component" value="Unassembled WGS sequence"/>
</dbReference>
<evidence type="ECO:0000313" key="9">
    <source>
        <dbReference type="EMBL" id="PXA03208.1"/>
    </source>
</evidence>
<dbReference type="Gene3D" id="3.40.720.10">
    <property type="entry name" value="Alkaline Phosphatase, subunit A"/>
    <property type="match status" value="1"/>
</dbReference>
<gene>
    <name evidence="9" type="ORF">DDZ13_13370</name>
</gene>
<evidence type="ECO:0000256" key="5">
    <source>
        <dbReference type="ARBA" id="ARBA00022801"/>
    </source>
</evidence>
<keyword evidence="3" id="KW-0479">Metal-binding</keyword>
<dbReference type="InterPro" id="IPR017850">
    <property type="entry name" value="Alkaline_phosphatase_core_sf"/>
</dbReference>
<name>A0A317ZGX7_9BACT</name>
<keyword evidence="10" id="KW-1185">Reference proteome</keyword>
<sequence length="493" mass="55119">MKLISLLVTIALASTASATNVIFIMADDLGYMDVGFNNPDTFYDTPSLNSLARESMIFTDGYAASPVCSPTRSSIMTGQYPARTRNTDYFGGPNGFDHELPADLTDLSQMKFKWMGKRPVLPAPYIQSLDHDHITLAEYFQARGYATMHAGKWHLGDKGSWPKDHGFDINKGGVRGGGPYTGDQYFSPYDNPNLSDGPKGEHLPDRLATEVAGFITENKDQPFFVYLPFYSVHTPLMAPDDLVEKYEAKRERLGLEPAFEPEFPRENRTVQEHAIYAGMVEAMDSAVGKVMQAVEANGLKEDTIVVFFSDNGGLSTSEGSPTSNLPYRAGKGWAYEGGVREPTLVSWPGNIVTGTNSTPIISTDFYPTLLELCGLDPIPWQHKDGTSFAEILKDPEAEFNREPLFWHYPHWGNQGGIPYSAIREGDWKLIKFYYKKGIELYNLARDPKEQYNLAEQQPHLVKTLSSKLEAKLKETDAILPIVNPNPKKDFKKW</sequence>
<keyword evidence="4 7" id="KW-0732">Signal</keyword>
<evidence type="ECO:0000313" key="10">
    <source>
        <dbReference type="Proteomes" id="UP000247099"/>
    </source>
</evidence>
<protein>
    <submittedName>
        <fullName evidence="9">Sulfatase</fullName>
    </submittedName>
</protein>
<dbReference type="SUPFAM" id="SSF53649">
    <property type="entry name" value="Alkaline phosphatase-like"/>
    <property type="match status" value="1"/>
</dbReference>
<keyword evidence="5" id="KW-0378">Hydrolase</keyword>
<dbReference type="PANTHER" id="PTHR42693:SF42">
    <property type="entry name" value="ARYLSULFATASE G"/>
    <property type="match status" value="1"/>
</dbReference>
<evidence type="ECO:0000256" key="3">
    <source>
        <dbReference type="ARBA" id="ARBA00022723"/>
    </source>
</evidence>
<organism evidence="9 10">
    <name type="scientific">Coraliomargarita sinensis</name>
    <dbReference type="NCBI Taxonomy" id="2174842"/>
    <lineage>
        <taxon>Bacteria</taxon>
        <taxon>Pseudomonadati</taxon>
        <taxon>Verrucomicrobiota</taxon>
        <taxon>Opitutia</taxon>
        <taxon>Puniceicoccales</taxon>
        <taxon>Coraliomargaritaceae</taxon>
        <taxon>Coraliomargarita</taxon>
    </lineage>
</organism>
<dbReference type="OrthoDB" id="246867at2"/>
<evidence type="ECO:0000256" key="7">
    <source>
        <dbReference type="SAM" id="SignalP"/>
    </source>
</evidence>
<dbReference type="GO" id="GO:0004065">
    <property type="term" value="F:arylsulfatase activity"/>
    <property type="evidence" value="ECO:0007669"/>
    <property type="project" value="TreeGrafter"/>
</dbReference>
<accession>A0A317ZGX7</accession>
<dbReference type="InterPro" id="IPR024607">
    <property type="entry name" value="Sulfatase_CS"/>
</dbReference>
<dbReference type="InterPro" id="IPR000917">
    <property type="entry name" value="Sulfatase_N"/>
</dbReference>
<evidence type="ECO:0000259" key="8">
    <source>
        <dbReference type="Pfam" id="PF00884"/>
    </source>
</evidence>
<dbReference type="PROSITE" id="PS00523">
    <property type="entry name" value="SULFATASE_1"/>
    <property type="match status" value="1"/>
</dbReference>
<dbReference type="EMBL" id="QHJQ01000011">
    <property type="protein sequence ID" value="PXA03208.1"/>
    <property type="molecule type" value="Genomic_DNA"/>
</dbReference>
<comment type="cofactor">
    <cofactor evidence="1">
        <name>Ca(2+)</name>
        <dbReference type="ChEBI" id="CHEBI:29108"/>
    </cofactor>
</comment>
<dbReference type="Pfam" id="PF00884">
    <property type="entry name" value="Sulfatase"/>
    <property type="match status" value="1"/>
</dbReference>
<comment type="caution">
    <text evidence="9">The sequence shown here is derived from an EMBL/GenBank/DDBJ whole genome shotgun (WGS) entry which is preliminary data.</text>
</comment>
<dbReference type="InParanoid" id="A0A317ZGX7"/>
<proteinExistence type="inferred from homology"/>
<dbReference type="InterPro" id="IPR050738">
    <property type="entry name" value="Sulfatase"/>
</dbReference>
<dbReference type="Gene3D" id="3.30.1120.10">
    <property type="match status" value="1"/>
</dbReference>
<feature type="chain" id="PRO_5016289377" evidence="7">
    <location>
        <begin position="19"/>
        <end position="493"/>
    </location>
</feature>